<dbReference type="InterPro" id="IPR038614">
    <property type="entry name" value="GK_N_sf"/>
</dbReference>
<dbReference type="InterPro" id="IPR037035">
    <property type="entry name" value="GK-like_C_sf"/>
</dbReference>
<evidence type="ECO:0000259" key="6">
    <source>
        <dbReference type="Pfam" id="PF13660"/>
    </source>
</evidence>
<keyword evidence="1 7" id="KW-0808">Transferase</keyword>
<dbReference type="InterPro" id="IPR007835">
    <property type="entry name" value="MOFRL"/>
</dbReference>
<dbReference type="GO" id="GO:0005737">
    <property type="term" value="C:cytoplasm"/>
    <property type="evidence" value="ECO:0007669"/>
    <property type="project" value="TreeGrafter"/>
</dbReference>
<dbReference type="KEGG" id="pbt:ING2E5B_0904"/>
<dbReference type="Pfam" id="PF13660">
    <property type="entry name" value="DUF4147"/>
    <property type="match status" value="1"/>
</dbReference>
<evidence type="ECO:0000256" key="2">
    <source>
        <dbReference type="ARBA" id="ARBA00022741"/>
    </source>
</evidence>
<name>A0A098BZR6_9BACT</name>
<dbReference type="EMBL" id="LN515532">
    <property type="protein sequence ID" value="CEA15666.1"/>
    <property type="molecule type" value="Genomic_DNA"/>
</dbReference>
<reference evidence="7 8" key="1">
    <citation type="submission" date="2014-08" db="EMBL/GenBank/DDBJ databases">
        <authorList>
            <person name="Wibberg D."/>
        </authorList>
    </citation>
    <scope>NUCLEOTIDE SEQUENCE [LARGE SCALE GENOMIC DNA]</scope>
    <source>
        <strain evidence="8">ING2-E5B</strain>
    </source>
</reference>
<keyword evidence="2" id="KW-0547">Nucleotide-binding</keyword>
<dbReference type="PANTHER" id="PTHR12227:SF0">
    <property type="entry name" value="GLYCERATE KINASE"/>
    <property type="match status" value="1"/>
</dbReference>
<dbReference type="FunFam" id="3.40.50.10180:FF:000001">
    <property type="entry name" value="Glycerate kinase"/>
    <property type="match status" value="1"/>
</dbReference>
<evidence type="ECO:0000259" key="5">
    <source>
        <dbReference type="Pfam" id="PF05161"/>
    </source>
</evidence>
<protein>
    <submittedName>
        <fullName evidence="7">Glycerate kinase</fullName>
        <ecNumber evidence="7">2.7.1.31</ecNumber>
    </submittedName>
</protein>
<dbReference type="Gene3D" id="3.40.50.10180">
    <property type="entry name" value="Glycerate kinase, MOFRL-like N-terminal domain"/>
    <property type="match status" value="1"/>
</dbReference>
<evidence type="ECO:0000313" key="7">
    <source>
        <dbReference type="EMBL" id="CEA15666.1"/>
    </source>
</evidence>
<evidence type="ECO:0000256" key="3">
    <source>
        <dbReference type="ARBA" id="ARBA00022777"/>
    </source>
</evidence>
<dbReference type="AlphaFoldDB" id="A0A098BZR6"/>
<dbReference type="HOGENOM" id="CLU_032279_1_1_10"/>
<keyword evidence="8" id="KW-1185">Reference proteome</keyword>
<keyword evidence="4" id="KW-0067">ATP-binding</keyword>
<dbReference type="STRING" id="1562970.ING2E5B_0904"/>
<dbReference type="Proteomes" id="UP000032417">
    <property type="component" value="Chromosome 1"/>
</dbReference>
<keyword evidence="3 7" id="KW-0418">Kinase</keyword>
<evidence type="ECO:0000256" key="1">
    <source>
        <dbReference type="ARBA" id="ARBA00022679"/>
    </source>
</evidence>
<evidence type="ECO:0000256" key="4">
    <source>
        <dbReference type="ARBA" id="ARBA00022840"/>
    </source>
</evidence>
<sequence length="440" mass="47579">MNLIFSDMKQKALQIFLAGVDNVLPNKLVNKVFSRKDFQLDKFNNIYLLAFGKASFLMAKEAENILGERIVEGVVITTYGNGGKLDKLKVIEAGHPIPDNNGLKATKLVLNIADKAQENDLVLCLISGGSSALLADYPTDATINDLKKASELLINSGASISEINCVRKHLSSVKGGQLAKVIYPASTISLILSDVVGDKLDVIASGITAPDCTTFSDAIQVLKKYNLIETFPSVFINHLRKGMAGIIDETAKPDDIVFNKVENLIIGSNKIALDGAAEKAKELGFETYLITDRLEGDYKYVADFIFKTINSKKPKDIVIKSDNKKPRCLLFGGESTVYVSGNGRGGRNQHLALYLAIKINGAENVTILCAGTDGLDGQTDAAGAVIDGFTVSHSIKNNLQPDDYLLNFDSYNFFDKLGDSVKIGNSGTNVMDLTVVLINE</sequence>
<dbReference type="InterPro" id="IPR025286">
    <property type="entry name" value="MOFRL_assoc_dom"/>
</dbReference>
<feature type="domain" description="MOFRL-associated" evidence="6">
    <location>
        <begin position="12"/>
        <end position="239"/>
    </location>
</feature>
<dbReference type="OrthoDB" id="9766552at2"/>
<evidence type="ECO:0000313" key="8">
    <source>
        <dbReference type="Proteomes" id="UP000032417"/>
    </source>
</evidence>
<proteinExistence type="predicted"/>
<dbReference type="PANTHER" id="PTHR12227">
    <property type="entry name" value="GLYCERATE KINASE"/>
    <property type="match status" value="1"/>
</dbReference>
<accession>A0A098BZR6</accession>
<dbReference type="Pfam" id="PF05161">
    <property type="entry name" value="MOFRL"/>
    <property type="match status" value="1"/>
</dbReference>
<dbReference type="InterPro" id="IPR039760">
    <property type="entry name" value="MOFRL_protein"/>
</dbReference>
<feature type="domain" description="MOFRL" evidence="5">
    <location>
        <begin position="328"/>
        <end position="432"/>
    </location>
</feature>
<organism evidence="7 8">
    <name type="scientific">Fermentimonas caenicola</name>
    <dbReference type="NCBI Taxonomy" id="1562970"/>
    <lineage>
        <taxon>Bacteria</taxon>
        <taxon>Pseudomonadati</taxon>
        <taxon>Bacteroidota</taxon>
        <taxon>Bacteroidia</taxon>
        <taxon>Bacteroidales</taxon>
        <taxon>Dysgonomonadaceae</taxon>
        <taxon>Fermentimonas</taxon>
    </lineage>
</organism>
<dbReference type="Gene3D" id="3.40.1480.10">
    <property type="entry name" value="MOFRL domain"/>
    <property type="match status" value="1"/>
</dbReference>
<gene>
    <name evidence="7" type="ORF">ING2E5B_0904</name>
</gene>
<dbReference type="PATRIC" id="fig|1562970.3.peg.896"/>
<dbReference type="EC" id="2.7.1.31" evidence="7"/>
<dbReference type="GO" id="GO:0008887">
    <property type="term" value="F:glycerate kinase activity"/>
    <property type="evidence" value="ECO:0007669"/>
    <property type="project" value="UniProtKB-EC"/>
</dbReference>
<dbReference type="SUPFAM" id="SSF82544">
    <property type="entry name" value="GckA/TtuD-like"/>
    <property type="match status" value="1"/>
</dbReference>
<dbReference type="GO" id="GO:0005524">
    <property type="term" value="F:ATP binding"/>
    <property type="evidence" value="ECO:0007669"/>
    <property type="project" value="UniProtKB-KW"/>
</dbReference>